<feature type="transmembrane region" description="Helical" evidence="2">
    <location>
        <begin position="84"/>
        <end position="104"/>
    </location>
</feature>
<sequence>MEHHPQQSTESSGAQHQPLNNPPATGSSNAHHTPAQTQKARIAKIKQKILPGVKITLLLSLIIYLAMLIIGILGVHHCPVEENIPLFLIATGAIGLITKITTYMREQIMRHFQVGYVESSLYTVEMVFLILGAYWVYKEYPPSYNQADGILYCQKTAYIFAFVYITIILAFVAIGVVSVLLCILLCGLCACACSACCDLEAQPEEDELNKSTEH</sequence>
<keyword evidence="2" id="KW-1133">Transmembrane helix</keyword>
<keyword evidence="2" id="KW-0472">Membrane</keyword>
<accession>A0A9P0DYQ9</accession>
<feature type="transmembrane region" description="Helical" evidence="2">
    <location>
        <begin position="116"/>
        <end position="137"/>
    </location>
</feature>
<keyword evidence="4" id="KW-1185">Reference proteome</keyword>
<dbReference type="PANTHER" id="PTHR33444">
    <property type="entry name" value="SI:DKEY-19B23.12-RELATED"/>
    <property type="match status" value="1"/>
</dbReference>
<evidence type="ECO:0000313" key="4">
    <source>
        <dbReference type="Proteomes" id="UP001153709"/>
    </source>
</evidence>
<name>A0A9P0DYQ9_DIABA</name>
<dbReference type="InterPro" id="IPR040350">
    <property type="entry name" value="TMEM272"/>
</dbReference>
<feature type="transmembrane region" description="Helical" evidence="2">
    <location>
        <begin position="157"/>
        <end position="185"/>
    </location>
</feature>
<feature type="compositionally biased region" description="Polar residues" evidence="1">
    <location>
        <begin position="1"/>
        <end position="31"/>
    </location>
</feature>
<evidence type="ECO:0000256" key="2">
    <source>
        <dbReference type="SAM" id="Phobius"/>
    </source>
</evidence>
<gene>
    <name evidence="3" type="ORF">DIABBA_LOCUS3210</name>
</gene>
<proteinExistence type="predicted"/>
<dbReference type="OrthoDB" id="6157510at2759"/>
<dbReference type="Proteomes" id="UP001153709">
    <property type="component" value="Chromosome 2"/>
</dbReference>
<feature type="transmembrane region" description="Helical" evidence="2">
    <location>
        <begin position="49"/>
        <end position="72"/>
    </location>
</feature>
<dbReference type="AlphaFoldDB" id="A0A9P0DYQ9"/>
<evidence type="ECO:0000256" key="1">
    <source>
        <dbReference type="SAM" id="MobiDB-lite"/>
    </source>
</evidence>
<feature type="region of interest" description="Disordered" evidence="1">
    <location>
        <begin position="1"/>
        <end position="37"/>
    </location>
</feature>
<dbReference type="PANTHER" id="PTHR33444:SF2">
    <property type="entry name" value="MARVEL DOMAIN-CONTAINING PROTEIN"/>
    <property type="match status" value="1"/>
</dbReference>
<reference evidence="3" key="1">
    <citation type="submission" date="2022-01" db="EMBL/GenBank/DDBJ databases">
        <authorList>
            <person name="King R."/>
        </authorList>
    </citation>
    <scope>NUCLEOTIDE SEQUENCE</scope>
</reference>
<evidence type="ECO:0000313" key="3">
    <source>
        <dbReference type="EMBL" id="CAH1260024.1"/>
    </source>
</evidence>
<dbReference type="EMBL" id="OU898277">
    <property type="protein sequence ID" value="CAH1260024.1"/>
    <property type="molecule type" value="Genomic_DNA"/>
</dbReference>
<protein>
    <submittedName>
        <fullName evidence="3">Uncharacterized protein</fullName>
    </submittedName>
</protein>
<organism evidence="3 4">
    <name type="scientific">Diabrotica balteata</name>
    <name type="common">Banded cucumber beetle</name>
    <dbReference type="NCBI Taxonomy" id="107213"/>
    <lineage>
        <taxon>Eukaryota</taxon>
        <taxon>Metazoa</taxon>
        <taxon>Ecdysozoa</taxon>
        <taxon>Arthropoda</taxon>
        <taxon>Hexapoda</taxon>
        <taxon>Insecta</taxon>
        <taxon>Pterygota</taxon>
        <taxon>Neoptera</taxon>
        <taxon>Endopterygota</taxon>
        <taxon>Coleoptera</taxon>
        <taxon>Polyphaga</taxon>
        <taxon>Cucujiformia</taxon>
        <taxon>Chrysomeloidea</taxon>
        <taxon>Chrysomelidae</taxon>
        <taxon>Galerucinae</taxon>
        <taxon>Diabroticina</taxon>
        <taxon>Diabroticites</taxon>
        <taxon>Diabrotica</taxon>
    </lineage>
</organism>
<keyword evidence="2" id="KW-0812">Transmembrane</keyword>